<evidence type="ECO:0000313" key="3">
    <source>
        <dbReference type="Proteomes" id="UP000029661"/>
    </source>
</evidence>
<dbReference type="KEGG" id="mfc:BRM9_0624"/>
<keyword evidence="4" id="KW-1185">Reference proteome</keyword>
<reference evidence="1" key="1">
    <citation type="submission" date="2013-12" db="EMBL/GenBank/DDBJ databases">
        <title>The complete genome sequence of Methanobacterium sp. BRM9.</title>
        <authorList>
            <consortium name="Pastoral Greenhouse Gas Research Consortium"/>
            <person name="Kelly W.J."/>
            <person name="Leahy S.C."/>
            <person name="Perry R."/>
            <person name="Li D."/>
            <person name="Altermann E."/>
            <person name="Lambie S.C."/>
            <person name="Attwood G.T."/>
        </authorList>
    </citation>
    <scope>NUCLEOTIDE SEQUENCE [LARGE SCALE GENOMIC DNA]</scope>
    <source>
        <strain evidence="1">BRM9</strain>
    </source>
</reference>
<dbReference type="RefSeq" id="WP_052399948.1">
    <property type="nucleotide sequence ID" value="NZ_CP006933.1"/>
</dbReference>
<accession>A0A089ZBU2</accession>
<sequence>MIYANGGYYHTYGEDPLNPTSILYKDAGYEGVRSFAIVTTKVTDEILQYWLDQKDKTDSNGTLLYANGPMKAAYGTFLTSLMMIKCHDMIADQAAVQYNIIWARTTPIVVSVFDDAYRTVMTLECDHRFGMDVTGDVNNITAFRYACSSAINPLEHYVMKTLFPGGNGTSIVMGLGMELFNGQMPGIFISNGYMVMRSVDNGLFLIFDPETGILRDIMLLNSTISGEYCFSDLQAEWASDLGERLLNNPPVWLGLIGSTVTVGGSSFLGIGRVLANPVVLTVALGLVTGYAIFQYCIDQGWLPPERCREIIGISPPFAILNKLLYNEEPLFGLNKLNKEEAVIYGPILKKRLSDVTAGQVPLDGPKGDKAAFLRNLYNEAIGWIKDGISDISAGNSATGTAKIALYSTGAAKITVGTGGIYFWGSYFAMELLPDKAKEQILKLIS</sequence>
<dbReference type="EMBL" id="LN734822">
    <property type="protein sequence ID" value="CEL25299.1"/>
    <property type="molecule type" value="Genomic_DNA"/>
</dbReference>
<dbReference type="GeneID" id="26739900"/>
<gene>
    <name evidence="1" type="ORF">BRM9_0624</name>
    <name evidence="2" type="ORF">MB9_1664</name>
</gene>
<organism evidence="1 3">
    <name type="scientific">Methanobacterium formicicum</name>
    <dbReference type="NCBI Taxonomy" id="2162"/>
    <lineage>
        <taxon>Archaea</taxon>
        <taxon>Methanobacteriati</taxon>
        <taxon>Methanobacteriota</taxon>
        <taxon>Methanomada group</taxon>
        <taxon>Methanobacteria</taxon>
        <taxon>Methanobacteriales</taxon>
        <taxon>Methanobacteriaceae</taxon>
        <taxon>Methanobacterium</taxon>
    </lineage>
</organism>
<dbReference type="Proteomes" id="UP000029661">
    <property type="component" value="Chromosome"/>
</dbReference>
<evidence type="ECO:0000313" key="4">
    <source>
        <dbReference type="Proteomes" id="UP000062768"/>
    </source>
</evidence>
<dbReference type="AlphaFoldDB" id="A0A089ZBU2"/>
<evidence type="ECO:0000313" key="2">
    <source>
        <dbReference type="EMBL" id="CEL25299.1"/>
    </source>
</evidence>
<dbReference type="EMBL" id="CP006933">
    <property type="protein sequence ID" value="AIS31447.1"/>
    <property type="molecule type" value="Genomic_DNA"/>
</dbReference>
<dbReference type="Proteomes" id="UP000062768">
    <property type="component" value="Chromosome I"/>
</dbReference>
<reference evidence="2" key="2">
    <citation type="submission" date="2014-09" db="EMBL/GenBank/DDBJ databases">
        <authorList>
            <person name="Bishop-Lilly K.A."/>
            <person name="Broomall S.M."/>
            <person name="Chain P.S."/>
            <person name="Chertkov O."/>
            <person name="Coyne S.R."/>
            <person name="Daligault H.E."/>
            <person name="Davenport K.W."/>
            <person name="Erkkila T."/>
            <person name="Frey K.G."/>
            <person name="Gibbons H.S."/>
            <person name="Gu W."/>
            <person name="Jaissle J."/>
            <person name="Johnson S.L."/>
            <person name="Koroleva G.I."/>
            <person name="Ladner J.T."/>
            <person name="Lo C.-C."/>
            <person name="Minogue T.D."/>
            <person name="Munk C."/>
            <person name="Palacios G.F."/>
            <person name="Redden C.L."/>
            <person name="Rosenzweig C.N."/>
            <person name="Scholz M.B."/>
            <person name="Teshima H."/>
            <person name="Xu Y."/>
        </authorList>
    </citation>
    <scope>NUCLEOTIDE SEQUENCE</scope>
    <source>
        <strain evidence="2">Mb9</strain>
    </source>
</reference>
<name>A0A089ZBU2_METFO</name>
<dbReference type="PATRIC" id="fig|2162.10.peg.1735"/>
<dbReference type="OrthoDB" id="71602at2157"/>
<evidence type="ECO:0000313" key="1">
    <source>
        <dbReference type="EMBL" id="AIS31447.1"/>
    </source>
</evidence>
<proteinExistence type="predicted"/>
<dbReference type="STRING" id="2162.BRM9_0624"/>
<protein>
    <submittedName>
        <fullName evidence="1">Uncharacterized protein</fullName>
    </submittedName>
</protein>